<keyword evidence="1" id="KW-0677">Repeat</keyword>
<keyword evidence="5" id="KW-1185">Reference proteome</keyword>
<dbReference type="AlphaFoldDB" id="A0A1V9YS19"/>
<dbReference type="PANTHER" id="PTHR33946">
    <property type="match status" value="1"/>
</dbReference>
<dbReference type="GO" id="GO:0006508">
    <property type="term" value="P:proteolysis"/>
    <property type="evidence" value="ECO:0007669"/>
    <property type="project" value="InterPro"/>
</dbReference>
<dbReference type="GO" id="GO:0005576">
    <property type="term" value="C:extracellular region"/>
    <property type="evidence" value="ECO:0007669"/>
    <property type="project" value="InterPro"/>
</dbReference>
<protein>
    <recommendedName>
        <fullName evidence="3">Apple domain-containing protein</fullName>
    </recommendedName>
</protein>
<dbReference type="InterPro" id="IPR003609">
    <property type="entry name" value="Pan_app"/>
</dbReference>
<accession>A0A1V9YS19</accession>
<feature type="domain" description="Apple" evidence="3">
    <location>
        <begin position="157"/>
        <end position="226"/>
    </location>
</feature>
<comment type="caution">
    <text evidence="4">The sequence shown here is derived from an EMBL/GenBank/DDBJ whole genome shotgun (WGS) entry which is preliminary data.</text>
</comment>
<proteinExistence type="predicted"/>
<sequence>MCGLAMYPTYPVITSSSTCGPLQSDYDYPGQDLSSAPGQPGECCSKCSNTPGCVAFSWWQGTCYFKSKVGSGVVKTGVISSVLKSSGQCLQPESNTDYNAGSDILTVQAPQGDCCALCLENNECHAYSWGWGYCSLKRGRTNVSSKDGVTSARVYRCNSLEYGIDYIGNDIGSAAAPAPEDCCALCRQTNNCRAFSWNDYNGGTCYLKSGKGDTTSKSGVTSATVL</sequence>
<dbReference type="Gene3D" id="3.50.4.10">
    <property type="entry name" value="Hepatocyte Growth Factor"/>
    <property type="match status" value="3"/>
</dbReference>
<dbReference type="InterPro" id="IPR000177">
    <property type="entry name" value="Apple"/>
</dbReference>
<dbReference type="CDD" id="cd01100">
    <property type="entry name" value="APPLE_Factor_XI_like"/>
    <property type="match status" value="1"/>
</dbReference>
<dbReference type="Proteomes" id="UP000243217">
    <property type="component" value="Unassembled WGS sequence"/>
</dbReference>
<dbReference type="PANTHER" id="PTHR33946:SF4">
    <property type="entry name" value="COAGULATION FACTOR XI"/>
    <property type="match status" value="1"/>
</dbReference>
<name>A0A1V9YS19_9STRA</name>
<dbReference type="PROSITE" id="PS50948">
    <property type="entry name" value="PAN"/>
    <property type="match status" value="1"/>
</dbReference>
<reference evidence="4 5" key="1">
    <citation type="journal article" date="2014" name="Genome Biol. Evol.">
        <title>The secreted proteins of Achlya hypogyna and Thraustotheca clavata identify the ancestral oomycete secretome and reveal gene acquisitions by horizontal gene transfer.</title>
        <authorList>
            <person name="Misner I."/>
            <person name="Blouin N."/>
            <person name="Leonard G."/>
            <person name="Richards T.A."/>
            <person name="Lane C.E."/>
        </authorList>
    </citation>
    <scope>NUCLEOTIDE SEQUENCE [LARGE SCALE GENOMIC DNA]</scope>
    <source>
        <strain evidence="4 5">ATCC 34112</strain>
    </source>
</reference>
<evidence type="ECO:0000313" key="4">
    <source>
        <dbReference type="EMBL" id="OQR88516.1"/>
    </source>
</evidence>
<dbReference type="STRING" id="74557.A0A1V9YS19"/>
<keyword evidence="2" id="KW-1015">Disulfide bond</keyword>
<evidence type="ECO:0000259" key="3">
    <source>
        <dbReference type="PROSITE" id="PS50948"/>
    </source>
</evidence>
<evidence type="ECO:0000256" key="2">
    <source>
        <dbReference type="ARBA" id="ARBA00023157"/>
    </source>
</evidence>
<dbReference type="EMBL" id="JNBS01003165">
    <property type="protein sequence ID" value="OQR88516.1"/>
    <property type="molecule type" value="Genomic_DNA"/>
</dbReference>
<dbReference type="OrthoDB" id="77539at2759"/>
<dbReference type="Pfam" id="PF14295">
    <property type="entry name" value="PAN_4"/>
    <property type="match status" value="3"/>
</dbReference>
<organism evidence="4 5">
    <name type="scientific">Thraustotheca clavata</name>
    <dbReference type="NCBI Taxonomy" id="74557"/>
    <lineage>
        <taxon>Eukaryota</taxon>
        <taxon>Sar</taxon>
        <taxon>Stramenopiles</taxon>
        <taxon>Oomycota</taxon>
        <taxon>Saprolegniomycetes</taxon>
        <taxon>Saprolegniales</taxon>
        <taxon>Achlyaceae</taxon>
        <taxon>Thraustotheca</taxon>
    </lineage>
</organism>
<gene>
    <name evidence="4" type="ORF">THRCLA_10271</name>
</gene>
<evidence type="ECO:0000313" key="5">
    <source>
        <dbReference type="Proteomes" id="UP000243217"/>
    </source>
</evidence>
<evidence type="ECO:0000256" key="1">
    <source>
        <dbReference type="ARBA" id="ARBA00022737"/>
    </source>
</evidence>
<dbReference type="SMART" id="SM00223">
    <property type="entry name" value="APPLE"/>
    <property type="match status" value="2"/>
</dbReference>